<keyword evidence="2" id="KW-1185">Reference proteome</keyword>
<proteinExistence type="predicted"/>
<accession>A0A8J3N2V3</accession>
<comment type="caution">
    <text evidence="1">The sequence shown here is derived from an EMBL/GenBank/DDBJ whole genome shotgun (WGS) entry which is preliminary data.</text>
</comment>
<dbReference type="RefSeq" id="WP_220204514.1">
    <property type="nucleotide sequence ID" value="NZ_BNJK01000001.1"/>
</dbReference>
<organism evidence="1 2">
    <name type="scientific">Reticulibacter mediterranei</name>
    <dbReference type="NCBI Taxonomy" id="2778369"/>
    <lineage>
        <taxon>Bacteria</taxon>
        <taxon>Bacillati</taxon>
        <taxon>Chloroflexota</taxon>
        <taxon>Ktedonobacteria</taxon>
        <taxon>Ktedonobacterales</taxon>
        <taxon>Reticulibacteraceae</taxon>
        <taxon>Reticulibacter</taxon>
    </lineage>
</organism>
<evidence type="ECO:0000313" key="2">
    <source>
        <dbReference type="Proteomes" id="UP000597444"/>
    </source>
</evidence>
<dbReference type="EMBL" id="BNJK01000001">
    <property type="protein sequence ID" value="GHO93743.1"/>
    <property type="molecule type" value="Genomic_DNA"/>
</dbReference>
<evidence type="ECO:0000313" key="1">
    <source>
        <dbReference type="EMBL" id="GHO93743.1"/>
    </source>
</evidence>
<protein>
    <submittedName>
        <fullName evidence="1">Uncharacterized protein</fullName>
    </submittedName>
</protein>
<name>A0A8J3N2V3_9CHLR</name>
<reference evidence="1" key="1">
    <citation type="submission" date="2020-10" db="EMBL/GenBank/DDBJ databases">
        <title>Taxonomic study of unclassified bacteria belonging to the class Ktedonobacteria.</title>
        <authorList>
            <person name="Yabe S."/>
            <person name="Wang C.M."/>
            <person name="Zheng Y."/>
            <person name="Sakai Y."/>
            <person name="Cavaletti L."/>
            <person name="Monciardini P."/>
            <person name="Donadio S."/>
        </authorList>
    </citation>
    <scope>NUCLEOTIDE SEQUENCE</scope>
    <source>
        <strain evidence="1">ID150040</strain>
    </source>
</reference>
<gene>
    <name evidence="1" type="ORF">KSF_037910</name>
</gene>
<dbReference type="AlphaFoldDB" id="A0A8J3N2V3"/>
<sequence length="167" mass="19670">MSLASHVVLDIPASLLMERDLSHYLEWIWQQYFSDITRANEIRISYSYPWKSRLGLIRLALDRTHSFIGINSLLQLKQVPEYVLITTIAHELVHYAHGFGSPLPRMCKHPHANGVVDRELERRELGTCLRCCNEWIDNCWYSFYDMQRESGWANIPNIHHRTCRGCR</sequence>
<dbReference type="Proteomes" id="UP000597444">
    <property type="component" value="Unassembled WGS sequence"/>
</dbReference>